<feature type="transmembrane region" description="Helical" evidence="7">
    <location>
        <begin position="5"/>
        <end position="23"/>
    </location>
</feature>
<evidence type="ECO:0000256" key="2">
    <source>
        <dbReference type="ARBA" id="ARBA00009370"/>
    </source>
</evidence>
<dbReference type="KEGG" id="alkq:M9189_03305"/>
<dbReference type="RefSeq" id="WP_250724534.1">
    <property type="nucleotide sequence ID" value="NZ_CP098400.1"/>
</dbReference>
<feature type="transmembrane region" description="Helical" evidence="7">
    <location>
        <begin position="29"/>
        <end position="46"/>
    </location>
</feature>
<dbReference type="SUPFAM" id="SSF51306">
    <property type="entry name" value="LexA/Signal peptidase"/>
    <property type="match status" value="1"/>
</dbReference>
<keyword evidence="10" id="KW-1185">Reference proteome</keyword>
<dbReference type="GO" id="GO:0016020">
    <property type="term" value="C:membrane"/>
    <property type="evidence" value="ECO:0007669"/>
    <property type="project" value="UniProtKB-SubCell"/>
</dbReference>
<evidence type="ECO:0000256" key="4">
    <source>
        <dbReference type="ARBA" id="ARBA00019232"/>
    </source>
</evidence>
<comment type="caution">
    <text evidence="7">Lacks conserved residue(s) required for the propagation of feature annotation.</text>
</comment>
<dbReference type="InterPro" id="IPR000223">
    <property type="entry name" value="Pept_S26A_signal_pept_1"/>
</dbReference>
<evidence type="ECO:0000256" key="6">
    <source>
        <dbReference type="PIRSR" id="PIRSR600223-1"/>
    </source>
</evidence>
<dbReference type="InterPro" id="IPR036286">
    <property type="entry name" value="LexA/Signal_pep-like_sf"/>
</dbReference>
<evidence type="ECO:0000313" key="9">
    <source>
        <dbReference type="EMBL" id="URW80381.1"/>
    </source>
</evidence>
<sequence length="381" mass="44087">MKRLLIIIFPILILLHIILGIWWLAISWAIIWFIVWVCTTSVSIIVRLRRKSWLVYPVVMVGSVLAAIILKTLFFGIYKIPSGSMERTIVPGDVVWVNNLIYGPRLPYSPYEISWINGLVWLMQGRTGDVQEKWWPYRRLKGYTSPKRGDISVFNHPNHNMIFIKRIVALPGDTLQITDGKVFVNGEEQIRPVKSLYFSKVEFSNRDVASTVIDSLQLRFFSTGSYNETPVYSGALFPSQMEDLRHHPGVLNSGIDTCRADTAWTVYPHIEDIDWTIDNYGPYRLPYKGMVIEKNSENLMLYGQLISQEEEQNKSEDRPDNNGLFTFSNDYFFIIGDNFHDSEDSRYFGPVREDYLIGKATFILYSPSSKGFFSKIINRLY</sequence>
<dbReference type="InterPro" id="IPR019757">
    <property type="entry name" value="Pept_S26A_signal_pept_1_Lys-AS"/>
</dbReference>
<feature type="active site" evidence="6">
    <location>
        <position position="165"/>
    </location>
</feature>
<evidence type="ECO:0000256" key="5">
    <source>
        <dbReference type="ARBA" id="ARBA00022801"/>
    </source>
</evidence>
<dbReference type="EMBL" id="CP098400">
    <property type="protein sequence ID" value="URW80381.1"/>
    <property type="molecule type" value="Genomic_DNA"/>
</dbReference>
<evidence type="ECO:0000259" key="8">
    <source>
        <dbReference type="Pfam" id="PF10502"/>
    </source>
</evidence>
<gene>
    <name evidence="9" type="primary">lepB</name>
    <name evidence="9" type="ORF">M9189_03305</name>
</gene>
<dbReference type="PROSITE" id="PS00760">
    <property type="entry name" value="SPASE_I_2"/>
    <property type="match status" value="1"/>
</dbReference>
<dbReference type="PANTHER" id="PTHR43390:SF1">
    <property type="entry name" value="CHLOROPLAST PROCESSING PEPTIDASE"/>
    <property type="match status" value="1"/>
</dbReference>
<dbReference type="GO" id="GO:0009003">
    <property type="term" value="F:signal peptidase activity"/>
    <property type="evidence" value="ECO:0007669"/>
    <property type="project" value="UniProtKB-EC"/>
</dbReference>
<evidence type="ECO:0000256" key="3">
    <source>
        <dbReference type="ARBA" id="ARBA00013208"/>
    </source>
</evidence>
<dbReference type="Gene3D" id="2.10.109.10">
    <property type="entry name" value="Umud Fragment, subunit A"/>
    <property type="match status" value="2"/>
</dbReference>
<name>A0A9J6ZRU5_9BACT</name>
<dbReference type="InterPro" id="IPR019533">
    <property type="entry name" value="Peptidase_S26"/>
</dbReference>
<dbReference type="NCBIfam" id="TIGR02227">
    <property type="entry name" value="sigpep_I_bact"/>
    <property type="match status" value="1"/>
</dbReference>
<keyword evidence="7" id="KW-0472">Membrane</keyword>
<keyword evidence="5 7" id="KW-0378">Hydrolase</keyword>
<reference evidence="9" key="2">
    <citation type="submission" date="2022-06" db="EMBL/GenBank/DDBJ databases">
        <title>Xiashengella guii gen. nov. sp. nov., a bacterium isolated form anaerobic digestion tank.</title>
        <authorList>
            <person name="Huang H."/>
        </authorList>
    </citation>
    <scope>NUCLEOTIDE SEQUENCE</scope>
    <source>
        <strain evidence="9">Ai-910</strain>
    </source>
</reference>
<dbReference type="PANTHER" id="PTHR43390">
    <property type="entry name" value="SIGNAL PEPTIDASE I"/>
    <property type="match status" value="1"/>
</dbReference>
<dbReference type="Proteomes" id="UP001056426">
    <property type="component" value="Chromosome"/>
</dbReference>
<comment type="subcellular location">
    <subcellularLocation>
        <location evidence="7">Membrane</location>
        <topology evidence="7">Single-pass type II membrane protein</topology>
    </subcellularLocation>
</comment>
<keyword evidence="7" id="KW-1133">Transmembrane helix</keyword>
<reference evidence="9" key="1">
    <citation type="submission" date="2022-05" db="EMBL/GenBank/DDBJ databases">
        <authorList>
            <person name="Sun X."/>
        </authorList>
    </citation>
    <scope>NUCLEOTIDE SEQUENCE</scope>
    <source>
        <strain evidence="9">Ai-910</strain>
    </source>
</reference>
<keyword evidence="7" id="KW-0812">Transmembrane</keyword>
<keyword evidence="7" id="KW-0645">Protease</keyword>
<feature type="domain" description="Peptidase S26" evidence="8">
    <location>
        <begin position="59"/>
        <end position="200"/>
    </location>
</feature>
<comment type="similarity">
    <text evidence="2 7">Belongs to the peptidase S26 family.</text>
</comment>
<feature type="active site" evidence="6">
    <location>
        <position position="84"/>
    </location>
</feature>
<dbReference type="Pfam" id="PF10502">
    <property type="entry name" value="Peptidase_S26"/>
    <property type="match status" value="2"/>
</dbReference>
<dbReference type="CDD" id="cd06530">
    <property type="entry name" value="S26_SPase_I"/>
    <property type="match status" value="2"/>
</dbReference>
<dbReference type="AlphaFoldDB" id="A0A9J6ZRU5"/>
<dbReference type="InterPro" id="IPR019758">
    <property type="entry name" value="Pept_S26A_signal_pept_1_CS"/>
</dbReference>
<evidence type="ECO:0000313" key="10">
    <source>
        <dbReference type="Proteomes" id="UP001056426"/>
    </source>
</evidence>
<dbReference type="GO" id="GO:0004252">
    <property type="term" value="F:serine-type endopeptidase activity"/>
    <property type="evidence" value="ECO:0007669"/>
    <property type="project" value="InterPro"/>
</dbReference>
<dbReference type="EC" id="3.4.21.89" evidence="3 7"/>
<proteinExistence type="inferred from homology"/>
<accession>A0A9J6ZRU5</accession>
<comment type="catalytic activity">
    <reaction evidence="1 7">
        <text>Cleavage of hydrophobic, N-terminal signal or leader sequences from secreted and periplasmic proteins.</text>
        <dbReference type="EC" id="3.4.21.89"/>
    </reaction>
</comment>
<feature type="domain" description="Peptidase S26" evidence="8">
    <location>
        <begin position="309"/>
        <end position="365"/>
    </location>
</feature>
<evidence type="ECO:0000256" key="7">
    <source>
        <dbReference type="RuleBase" id="RU362042"/>
    </source>
</evidence>
<evidence type="ECO:0000256" key="1">
    <source>
        <dbReference type="ARBA" id="ARBA00000677"/>
    </source>
</evidence>
<dbReference type="PROSITE" id="PS00761">
    <property type="entry name" value="SPASE_I_3"/>
    <property type="match status" value="1"/>
</dbReference>
<feature type="transmembrane region" description="Helical" evidence="7">
    <location>
        <begin position="53"/>
        <end position="78"/>
    </location>
</feature>
<protein>
    <recommendedName>
        <fullName evidence="4 7">Signal peptidase I</fullName>
        <ecNumber evidence="3 7">3.4.21.89</ecNumber>
    </recommendedName>
</protein>
<organism evidence="9 10">
    <name type="scientific">Xiashengella succiniciproducens</name>
    <dbReference type="NCBI Taxonomy" id="2949635"/>
    <lineage>
        <taxon>Bacteria</taxon>
        <taxon>Pseudomonadati</taxon>
        <taxon>Bacteroidota</taxon>
        <taxon>Bacteroidia</taxon>
        <taxon>Marinilabiliales</taxon>
        <taxon>Marinilabiliaceae</taxon>
        <taxon>Xiashengella</taxon>
    </lineage>
</organism>
<dbReference type="GO" id="GO:0006465">
    <property type="term" value="P:signal peptide processing"/>
    <property type="evidence" value="ECO:0007669"/>
    <property type="project" value="InterPro"/>
</dbReference>
<dbReference type="PRINTS" id="PR00727">
    <property type="entry name" value="LEADERPTASE"/>
</dbReference>